<dbReference type="PANTHER" id="PTHR43280">
    <property type="entry name" value="ARAC-FAMILY TRANSCRIPTIONAL REGULATOR"/>
    <property type="match status" value="1"/>
</dbReference>
<keyword evidence="3" id="KW-0804">Transcription</keyword>
<keyword evidence="4" id="KW-1133">Transmembrane helix</keyword>
<dbReference type="PROSITE" id="PS00041">
    <property type="entry name" value="HTH_ARAC_FAMILY_1"/>
    <property type="match status" value="1"/>
</dbReference>
<dbReference type="PROSITE" id="PS01124">
    <property type="entry name" value="HTH_ARAC_FAMILY_2"/>
    <property type="match status" value="1"/>
</dbReference>
<evidence type="ECO:0000256" key="4">
    <source>
        <dbReference type="SAM" id="Phobius"/>
    </source>
</evidence>
<feature type="transmembrane region" description="Helical" evidence="4">
    <location>
        <begin position="125"/>
        <end position="146"/>
    </location>
</feature>
<feature type="transmembrane region" description="Helical" evidence="4">
    <location>
        <begin position="167"/>
        <end position="185"/>
    </location>
</feature>
<dbReference type="PANTHER" id="PTHR43280:SF29">
    <property type="entry name" value="ARAC-FAMILY TRANSCRIPTIONAL REGULATOR"/>
    <property type="match status" value="1"/>
</dbReference>
<feature type="transmembrane region" description="Helical" evidence="4">
    <location>
        <begin position="63"/>
        <end position="86"/>
    </location>
</feature>
<dbReference type="SUPFAM" id="SSF46689">
    <property type="entry name" value="Homeodomain-like"/>
    <property type="match status" value="1"/>
</dbReference>
<organism evidence="6 7">
    <name type="scientific">Tenacibaculum adriaticum</name>
    <dbReference type="NCBI Taxonomy" id="413713"/>
    <lineage>
        <taxon>Bacteria</taxon>
        <taxon>Pseudomonadati</taxon>
        <taxon>Bacteroidota</taxon>
        <taxon>Flavobacteriia</taxon>
        <taxon>Flavobacteriales</taxon>
        <taxon>Flavobacteriaceae</taxon>
        <taxon>Tenacibaculum</taxon>
    </lineage>
</organism>
<dbReference type="OrthoDB" id="6283866at2"/>
<dbReference type="AlphaFoldDB" id="A0A5S5DUF4"/>
<dbReference type="InterPro" id="IPR009057">
    <property type="entry name" value="Homeodomain-like_sf"/>
</dbReference>
<reference evidence="6 7" key="1">
    <citation type="submission" date="2019-07" db="EMBL/GenBank/DDBJ databases">
        <title>Genomic Encyclopedia of Type Strains, Phase IV (KMG-IV): sequencing the most valuable type-strain genomes for metagenomic binning, comparative biology and taxonomic classification.</title>
        <authorList>
            <person name="Goeker M."/>
        </authorList>
    </citation>
    <scope>NUCLEOTIDE SEQUENCE [LARGE SCALE GENOMIC DNA]</scope>
    <source>
        <strain evidence="6 7">DSM 18961</strain>
    </source>
</reference>
<feature type="transmembrane region" description="Helical" evidence="4">
    <location>
        <begin position="191"/>
        <end position="211"/>
    </location>
</feature>
<dbReference type="InterPro" id="IPR018062">
    <property type="entry name" value="HTH_AraC-typ_CS"/>
</dbReference>
<sequence length="349" mass="40887">MNYENQIIFFLSALGAFNGLLLSFYFAYSTKYKKFANYFLSLLLLVLSIRIIKSVFFHFNPKISVTFIQIGLTACVLIGPALYLYIVSTLNEKTPKRWLIHIVPLVLLLIILGIIYPYWTFKELWSKFIVKGIYLQWLTYIVLTGFRLKHILKKVFSKAKKLNEIEFWLLSIFTGVSIIWFSYTIGSYTSYIVGALSFSFVFYLLVLLWLFKRNKNTLFFHEKEKYENKKIDTEEVKLITEKLTIIKDKKLFKNPNLKLSDIAKHLNIPSHQLSQFLNDNLGKSFSLFINELRVEEAKQLLISNDVHTIETIGYDCGFNSKSTFFTTFKKITRTTPAQYKKTKSQKENT</sequence>
<dbReference type="Pfam" id="PF12833">
    <property type="entry name" value="HTH_18"/>
    <property type="match status" value="1"/>
</dbReference>
<dbReference type="EMBL" id="VNIA01000001">
    <property type="protein sequence ID" value="TYP99531.1"/>
    <property type="molecule type" value="Genomic_DNA"/>
</dbReference>
<dbReference type="RefSeq" id="WP_148868251.1">
    <property type="nucleotide sequence ID" value="NZ_VNIA01000001.1"/>
</dbReference>
<evidence type="ECO:0000313" key="7">
    <source>
        <dbReference type="Proteomes" id="UP000323136"/>
    </source>
</evidence>
<feature type="transmembrane region" description="Helical" evidence="4">
    <location>
        <begin position="98"/>
        <end position="119"/>
    </location>
</feature>
<comment type="caution">
    <text evidence="6">The sequence shown here is derived from an EMBL/GenBank/DDBJ whole genome shotgun (WGS) entry which is preliminary data.</text>
</comment>
<evidence type="ECO:0000256" key="2">
    <source>
        <dbReference type="ARBA" id="ARBA00023125"/>
    </source>
</evidence>
<name>A0A5S5DUF4_9FLAO</name>
<evidence type="ECO:0000313" key="6">
    <source>
        <dbReference type="EMBL" id="TYP99531.1"/>
    </source>
</evidence>
<proteinExistence type="predicted"/>
<dbReference type="Gene3D" id="1.10.10.60">
    <property type="entry name" value="Homeodomain-like"/>
    <property type="match status" value="2"/>
</dbReference>
<accession>A0A5S5DUF4</accession>
<evidence type="ECO:0000256" key="3">
    <source>
        <dbReference type="ARBA" id="ARBA00023163"/>
    </source>
</evidence>
<dbReference type="SMART" id="SM00342">
    <property type="entry name" value="HTH_ARAC"/>
    <property type="match status" value="1"/>
</dbReference>
<dbReference type="GO" id="GO:0003700">
    <property type="term" value="F:DNA-binding transcription factor activity"/>
    <property type="evidence" value="ECO:0007669"/>
    <property type="project" value="InterPro"/>
</dbReference>
<dbReference type="GO" id="GO:0043565">
    <property type="term" value="F:sequence-specific DNA binding"/>
    <property type="evidence" value="ECO:0007669"/>
    <property type="project" value="InterPro"/>
</dbReference>
<keyword evidence="7" id="KW-1185">Reference proteome</keyword>
<keyword evidence="1" id="KW-0805">Transcription regulation</keyword>
<evidence type="ECO:0000259" key="5">
    <source>
        <dbReference type="PROSITE" id="PS01124"/>
    </source>
</evidence>
<keyword evidence="4" id="KW-0472">Membrane</keyword>
<dbReference type="Proteomes" id="UP000323136">
    <property type="component" value="Unassembled WGS sequence"/>
</dbReference>
<evidence type="ECO:0000256" key="1">
    <source>
        <dbReference type="ARBA" id="ARBA00023015"/>
    </source>
</evidence>
<keyword evidence="4" id="KW-0812">Transmembrane</keyword>
<feature type="domain" description="HTH araC/xylS-type" evidence="5">
    <location>
        <begin position="241"/>
        <end position="342"/>
    </location>
</feature>
<protein>
    <submittedName>
        <fullName evidence="6">AraC family transcriptional regulator</fullName>
    </submittedName>
</protein>
<gene>
    <name evidence="6" type="ORF">C7447_101131</name>
</gene>
<dbReference type="InterPro" id="IPR018060">
    <property type="entry name" value="HTH_AraC"/>
</dbReference>
<keyword evidence="2" id="KW-0238">DNA-binding</keyword>
<feature type="transmembrane region" description="Helical" evidence="4">
    <location>
        <begin position="35"/>
        <end position="57"/>
    </location>
</feature>
<feature type="transmembrane region" description="Helical" evidence="4">
    <location>
        <begin position="6"/>
        <end position="28"/>
    </location>
</feature>